<organism evidence="1">
    <name type="scientific">Cucumis melo</name>
    <name type="common">Muskmelon</name>
    <dbReference type="NCBI Taxonomy" id="3656"/>
    <lineage>
        <taxon>Eukaryota</taxon>
        <taxon>Viridiplantae</taxon>
        <taxon>Streptophyta</taxon>
        <taxon>Embryophyta</taxon>
        <taxon>Tracheophyta</taxon>
        <taxon>Spermatophyta</taxon>
        <taxon>Magnoliopsida</taxon>
        <taxon>eudicotyledons</taxon>
        <taxon>Gunneridae</taxon>
        <taxon>Pentapetalae</taxon>
        <taxon>rosids</taxon>
        <taxon>fabids</taxon>
        <taxon>Cucurbitales</taxon>
        <taxon>Cucurbitaceae</taxon>
        <taxon>Benincaseae</taxon>
        <taxon>Cucumis</taxon>
    </lineage>
</organism>
<sequence>MLLLDSELPLSPLLALRNQPEEEERRRRINCNETHTHSLLITRF</sequence>
<dbReference type="Gramene" id="MELO3C032884.2.1">
    <property type="protein sequence ID" value="MELO3C032884.2.1"/>
    <property type="gene ID" value="MELO3C032884.2"/>
</dbReference>
<protein>
    <submittedName>
        <fullName evidence="1">Uncharacterized protein</fullName>
    </submittedName>
</protein>
<name>A0A9I9EF10_CUCME</name>
<dbReference type="AlphaFoldDB" id="A0A9I9EF10"/>
<dbReference type="EnsemblPlants" id="MELO3C032884.2.1">
    <property type="protein sequence ID" value="MELO3C032884.2.1"/>
    <property type="gene ID" value="MELO3C032884.2"/>
</dbReference>
<evidence type="ECO:0000313" key="1">
    <source>
        <dbReference type="EnsemblPlants" id="MELO3C032884.2.1"/>
    </source>
</evidence>
<accession>A0A9I9EF10</accession>
<reference evidence="1" key="1">
    <citation type="submission" date="2023-03" db="UniProtKB">
        <authorList>
            <consortium name="EnsemblPlants"/>
        </authorList>
    </citation>
    <scope>IDENTIFICATION</scope>
</reference>
<proteinExistence type="predicted"/>